<name>A0A4R4WRL1_9ACTN</name>
<dbReference type="Pfam" id="PF06445">
    <property type="entry name" value="GyrI-like"/>
    <property type="match status" value="1"/>
</dbReference>
<dbReference type="Proteomes" id="UP000295172">
    <property type="component" value="Unassembled WGS sequence"/>
</dbReference>
<evidence type="ECO:0000313" key="3">
    <source>
        <dbReference type="EMBL" id="TDD18340.1"/>
    </source>
</evidence>
<dbReference type="SMART" id="SM00871">
    <property type="entry name" value="AraC_E_bind"/>
    <property type="match status" value="1"/>
</dbReference>
<gene>
    <name evidence="3" type="ORF">E1218_26230</name>
</gene>
<dbReference type="InterPro" id="IPR000551">
    <property type="entry name" value="MerR-type_HTH_dom"/>
</dbReference>
<dbReference type="PANTHER" id="PTHR30204">
    <property type="entry name" value="REDOX-CYCLING DRUG-SENSING TRANSCRIPTIONAL ACTIVATOR SOXR"/>
    <property type="match status" value="1"/>
</dbReference>
<dbReference type="OrthoDB" id="7849865at2"/>
<dbReference type="PANTHER" id="PTHR30204:SF97">
    <property type="entry name" value="MERR FAMILY REGULATORY PROTEIN"/>
    <property type="match status" value="1"/>
</dbReference>
<dbReference type="GO" id="GO:0003700">
    <property type="term" value="F:DNA-binding transcription factor activity"/>
    <property type="evidence" value="ECO:0007669"/>
    <property type="project" value="InterPro"/>
</dbReference>
<dbReference type="AlphaFoldDB" id="A0A4R4WRL1"/>
<evidence type="ECO:0000259" key="2">
    <source>
        <dbReference type="PROSITE" id="PS50937"/>
    </source>
</evidence>
<dbReference type="SMART" id="SM00422">
    <property type="entry name" value="HTH_MERR"/>
    <property type="match status" value="1"/>
</dbReference>
<evidence type="ECO:0000256" key="1">
    <source>
        <dbReference type="ARBA" id="ARBA00023125"/>
    </source>
</evidence>
<dbReference type="GO" id="GO:0003677">
    <property type="term" value="F:DNA binding"/>
    <property type="evidence" value="ECO:0007669"/>
    <property type="project" value="UniProtKB-KW"/>
</dbReference>
<dbReference type="RefSeq" id="WP_132324695.1">
    <property type="nucleotide sequence ID" value="NZ_SMKR01000135.1"/>
</dbReference>
<accession>A0A4R4WRL1</accession>
<comment type="caution">
    <text evidence="3">The sequence shown here is derived from an EMBL/GenBank/DDBJ whole genome shotgun (WGS) entry which is preliminary data.</text>
</comment>
<dbReference type="SUPFAM" id="SSF55136">
    <property type="entry name" value="Probable bacterial effector-binding domain"/>
    <property type="match status" value="1"/>
</dbReference>
<sequence length="270" mass="29576">MFAIGDFARHGRVSVRMLRHYDAIGLLRPAHVDPATGYRSYDAGQFAELNRIVALKDLGFSLEQVRTMVADEIGPAKMRALLTMRRAELESTVAESVAKLAQVESRLRGIEGDSPAVDVVIKELPAVRLVGLTTTAESFTPEDIGPVVRPLCAELGRRLPEAAVHPAGRLTCLYERSPRSEDEAVVRATVPASIDAEGNLNGLEVVDLPAVRAATLVHRGPIDQVLPAWQALARWIDDNDYRSGEPARELYLDCPEDPAQWVTELQEPIA</sequence>
<dbReference type="CDD" id="cd01107">
    <property type="entry name" value="HTH_BmrR"/>
    <property type="match status" value="1"/>
</dbReference>
<dbReference type="InterPro" id="IPR011256">
    <property type="entry name" value="Reg_factor_effector_dom_sf"/>
</dbReference>
<proteinExistence type="predicted"/>
<dbReference type="InterPro" id="IPR009061">
    <property type="entry name" value="DNA-bd_dom_put_sf"/>
</dbReference>
<evidence type="ECO:0000313" key="4">
    <source>
        <dbReference type="Proteomes" id="UP000295172"/>
    </source>
</evidence>
<keyword evidence="4" id="KW-1185">Reference proteome</keyword>
<dbReference type="SUPFAM" id="SSF46955">
    <property type="entry name" value="Putative DNA-binding domain"/>
    <property type="match status" value="1"/>
</dbReference>
<dbReference type="Pfam" id="PF13411">
    <property type="entry name" value="MerR_1"/>
    <property type="match status" value="1"/>
</dbReference>
<dbReference type="InterPro" id="IPR010499">
    <property type="entry name" value="AraC_E-bd"/>
</dbReference>
<keyword evidence="1" id="KW-0238">DNA-binding</keyword>
<dbReference type="Gene3D" id="3.20.80.10">
    <property type="entry name" value="Regulatory factor, effector binding domain"/>
    <property type="match status" value="1"/>
</dbReference>
<dbReference type="EMBL" id="SMKR01000135">
    <property type="protein sequence ID" value="TDD18340.1"/>
    <property type="molecule type" value="Genomic_DNA"/>
</dbReference>
<dbReference type="Gene3D" id="1.10.1660.10">
    <property type="match status" value="1"/>
</dbReference>
<dbReference type="InterPro" id="IPR047057">
    <property type="entry name" value="MerR_fam"/>
</dbReference>
<reference evidence="3 4" key="1">
    <citation type="submission" date="2019-02" db="EMBL/GenBank/DDBJ databases">
        <title>Draft genome sequences of novel Actinobacteria.</title>
        <authorList>
            <person name="Sahin N."/>
            <person name="Ay H."/>
            <person name="Saygin H."/>
        </authorList>
    </citation>
    <scope>NUCLEOTIDE SEQUENCE [LARGE SCALE GENOMIC DNA]</scope>
    <source>
        <strain evidence="3 4">16K104</strain>
    </source>
</reference>
<feature type="domain" description="HTH merR-type" evidence="2">
    <location>
        <begin position="1"/>
        <end position="71"/>
    </location>
</feature>
<protein>
    <submittedName>
        <fullName evidence="3">MerR family transcriptional regulator</fullName>
    </submittedName>
</protein>
<dbReference type="PROSITE" id="PS50937">
    <property type="entry name" value="HTH_MERR_2"/>
    <property type="match status" value="1"/>
</dbReference>
<organism evidence="3 4">
    <name type="scientific">Kribbella turkmenica</name>
    <dbReference type="NCBI Taxonomy" id="2530375"/>
    <lineage>
        <taxon>Bacteria</taxon>
        <taxon>Bacillati</taxon>
        <taxon>Actinomycetota</taxon>
        <taxon>Actinomycetes</taxon>
        <taxon>Propionibacteriales</taxon>
        <taxon>Kribbellaceae</taxon>
        <taxon>Kribbella</taxon>
    </lineage>
</organism>
<dbReference type="InterPro" id="IPR029442">
    <property type="entry name" value="GyrI-like"/>
</dbReference>